<comment type="caution">
    <text evidence="1">The sequence shown here is derived from an EMBL/GenBank/DDBJ whole genome shotgun (WGS) entry which is preliminary data.</text>
</comment>
<dbReference type="Proteomes" id="UP000698222">
    <property type="component" value="Unassembled WGS sequence"/>
</dbReference>
<proteinExistence type="predicted"/>
<dbReference type="EMBL" id="JAGIOC010000001">
    <property type="protein sequence ID" value="MBP2409012.1"/>
    <property type="molecule type" value="Genomic_DNA"/>
</dbReference>
<evidence type="ECO:0000313" key="2">
    <source>
        <dbReference type="Proteomes" id="UP000698222"/>
    </source>
</evidence>
<gene>
    <name evidence="1" type="ORF">JOF44_001915</name>
</gene>
<accession>A0ABS4YJP5</accession>
<name>A0ABS4YJP5_9MICO</name>
<evidence type="ECO:0000313" key="1">
    <source>
        <dbReference type="EMBL" id="MBP2409012.1"/>
    </source>
</evidence>
<organism evidence="1 2">
    <name type="scientific">Brachybacterium fresconis</name>
    <dbReference type="NCBI Taxonomy" id="173363"/>
    <lineage>
        <taxon>Bacteria</taxon>
        <taxon>Bacillati</taxon>
        <taxon>Actinomycetota</taxon>
        <taxon>Actinomycetes</taxon>
        <taxon>Micrococcales</taxon>
        <taxon>Dermabacteraceae</taxon>
        <taxon>Brachybacterium</taxon>
    </lineage>
</organism>
<reference evidence="1 2" key="1">
    <citation type="submission" date="2021-03" db="EMBL/GenBank/DDBJ databases">
        <title>Sequencing the genomes of 1000 actinobacteria strains.</title>
        <authorList>
            <person name="Klenk H.-P."/>
        </authorList>
    </citation>
    <scope>NUCLEOTIDE SEQUENCE [LARGE SCALE GENOMIC DNA]</scope>
    <source>
        <strain evidence="1 2">DSM 14564</strain>
    </source>
</reference>
<keyword evidence="2" id="KW-1185">Reference proteome</keyword>
<protein>
    <submittedName>
        <fullName evidence="1">Uncharacterized protein</fullName>
    </submittedName>
</protein>
<dbReference type="RefSeq" id="WP_209890317.1">
    <property type="nucleotide sequence ID" value="NZ_BAAAJV010000012.1"/>
</dbReference>
<sequence length="142" mass="15898">MPAKKDIAVRAAKWVGPLAAEAAARLWKNPEARKTAREQASHLVRRRGGSTDDLIETIGILRDEVTYLEESADDEEEAERARGWRIQVDRCEHAAQLLKAPGSTRAERSALTTKVRSLRSEIFSAYLLELDEDAQADDSREP</sequence>